<feature type="region of interest" description="Disordered" evidence="1">
    <location>
        <begin position="1"/>
        <end position="99"/>
    </location>
</feature>
<dbReference type="AlphaFoldDB" id="A0AAV3NYS9"/>
<feature type="compositionally biased region" description="Low complexity" evidence="1">
    <location>
        <begin position="7"/>
        <end position="25"/>
    </location>
</feature>
<reference evidence="2 3" key="1">
    <citation type="submission" date="2024-01" db="EMBL/GenBank/DDBJ databases">
        <title>The complete chloroplast genome sequence of Lithospermum erythrorhizon: insights into the phylogenetic relationship among Boraginaceae species and the maternal lineages of purple gromwells.</title>
        <authorList>
            <person name="Okada T."/>
            <person name="Watanabe K."/>
        </authorList>
    </citation>
    <scope>NUCLEOTIDE SEQUENCE [LARGE SCALE GENOMIC DNA]</scope>
</reference>
<feature type="compositionally biased region" description="Low complexity" evidence="1">
    <location>
        <begin position="59"/>
        <end position="80"/>
    </location>
</feature>
<keyword evidence="3" id="KW-1185">Reference proteome</keyword>
<organism evidence="2 3">
    <name type="scientific">Lithospermum erythrorhizon</name>
    <name type="common">Purple gromwell</name>
    <name type="synonym">Lithospermum officinale var. erythrorhizon</name>
    <dbReference type="NCBI Taxonomy" id="34254"/>
    <lineage>
        <taxon>Eukaryota</taxon>
        <taxon>Viridiplantae</taxon>
        <taxon>Streptophyta</taxon>
        <taxon>Embryophyta</taxon>
        <taxon>Tracheophyta</taxon>
        <taxon>Spermatophyta</taxon>
        <taxon>Magnoliopsida</taxon>
        <taxon>eudicotyledons</taxon>
        <taxon>Gunneridae</taxon>
        <taxon>Pentapetalae</taxon>
        <taxon>asterids</taxon>
        <taxon>lamiids</taxon>
        <taxon>Boraginales</taxon>
        <taxon>Boraginaceae</taxon>
        <taxon>Boraginoideae</taxon>
        <taxon>Lithospermeae</taxon>
        <taxon>Lithospermum</taxon>
    </lineage>
</organism>
<dbReference type="EMBL" id="BAABME010000577">
    <property type="protein sequence ID" value="GAA0143921.1"/>
    <property type="molecule type" value="Genomic_DNA"/>
</dbReference>
<evidence type="ECO:0000256" key="1">
    <source>
        <dbReference type="SAM" id="MobiDB-lite"/>
    </source>
</evidence>
<name>A0AAV3NYS9_LITER</name>
<feature type="compositionally biased region" description="Polar residues" evidence="1">
    <location>
        <begin position="90"/>
        <end position="99"/>
    </location>
</feature>
<gene>
    <name evidence="2" type="ORF">LIER_04493</name>
</gene>
<protein>
    <submittedName>
        <fullName evidence="2">Uncharacterized protein</fullName>
    </submittedName>
</protein>
<evidence type="ECO:0000313" key="2">
    <source>
        <dbReference type="EMBL" id="GAA0143921.1"/>
    </source>
</evidence>
<accession>A0AAV3NYS9</accession>
<dbReference type="Proteomes" id="UP001454036">
    <property type="component" value="Unassembled WGS sequence"/>
</dbReference>
<evidence type="ECO:0000313" key="3">
    <source>
        <dbReference type="Proteomes" id="UP001454036"/>
    </source>
</evidence>
<feature type="compositionally biased region" description="Pro residues" evidence="1">
    <location>
        <begin position="37"/>
        <end position="46"/>
    </location>
</feature>
<sequence>MANHDTPVLPRLPLSQSPPILSSSPTVAPPDTSISPVAPPTAPTIEPPVVSSTQAVACSSPSSHDSPTSTPSPQLTTTTSINCPPPQPFTSPGSIISQTPRLHPMTLRHNPKPSLRKMLSHPHAFVCESQETEPTCFAQANQNPLWHSAM</sequence>
<comment type="caution">
    <text evidence="2">The sequence shown here is derived from an EMBL/GenBank/DDBJ whole genome shotgun (WGS) entry which is preliminary data.</text>
</comment>
<proteinExistence type="predicted"/>